<dbReference type="AlphaFoldDB" id="A0A845BAC5"/>
<evidence type="ECO:0000256" key="5">
    <source>
        <dbReference type="ARBA" id="ARBA00023002"/>
    </source>
</evidence>
<keyword evidence="4" id="KW-0274">FAD</keyword>
<dbReference type="InterPro" id="IPR050741">
    <property type="entry name" value="Acyl-CoA_dehydrogenase"/>
</dbReference>
<dbReference type="Pfam" id="PF00441">
    <property type="entry name" value="Acyl-CoA_dh_1"/>
    <property type="match status" value="1"/>
</dbReference>
<dbReference type="SUPFAM" id="SSF56645">
    <property type="entry name" value="Acyl-CoA dehydrogenase NM domain-like"/>
    <property type="match status" value="1"/>
</dbReference>
<dbReference type="InterPro" id="IPR009075">
    <property type="entry name" value="AcylCo_DH/oxidase_C"/>
</dbReference>
<evidence type="ECO:0000256" key="3">
    <source>
        <dbReference type="ARBA" id="ARBA00022630"/>
    </source>
</evidence>
<dbReference type="PANTHER" id="PTHR48083:SF37">
    <property type="entry name" value="DEHYDROGENASE, PUTATIVE-RELATED"/>
    <property type="match status" value="1"/>
</dbReference>
<comment type="caution">
    <text evidence="8">The sequence shown here is derived from an EMBL/GenBank/DDBJ whole genome shotgun (WGS) entry which is preliminary data.</text>
</comment>
<sequence>MAAPLPGIRIAAKGLARRHGRNPGADHGGLRGFGIGARRCATASVALCWLHVDIQPLRPLRGGPASALPSPPDAAAEVARLARGRGALLDVDEAFPEAELIALAETGLLRAPLPLALGGADLGRGGEGAAALAEVLTRIGAGSLPLGRLYEGHVNALGLILAYGNPAQQARAAEDTRAGRLFGVWNTDDRADPLRIEEGTEGPVLRGRKVLASGAGWVERPLVTTATPEGPQMLVPALARGERADLSGWRAQGMRASATGAVALDGLPAGPAERIGAPGDYHREPLFSGGAWRFLAVQTGGAAELFDLLCRHLRELGRDGDPHQRARVGEAAVALETARLWVGQAARRLADGEMEPEATVAYVNLARRAVEQAALDILALAQRSVGLAAFIRPHPLERVARDLATYLRQPAPDRALDLAAAHLLGREGWPW</sequence>
<dbReference type="Gene3D" id="1.10.540.10">
    <property type="entry name" value="Acyl-CoA dehydrogenase/oxidase, N-terminal domain"/>
    <property type="match status" value="1"/>
</dbReference>
<evidence type="ECO:0000313" key="8">
    <source>
        <dbReference type="EMBL" id="MXP63036.1"/>
    </source>
</evidence>
<comment type="similarity">
    <text evidence="2">Belongs to the acyl-CoA dehydrogenase family.</text>
</comment>
<dbReference type="GO" id="GO:0033539">
    <property type="term" value="P:fatty acid beta-oxidation using acyl-CoA dehydrogenase"/>
    <property type="evidence" value="ECO:0007669"/>
    <property type="project" value="TreeGrafter"/>
</dbReference>
<dbReference type="InterPro" id="IPR036250">
    <property type="entry name" value="AcylCo_DH-like_C"/>
</dbReference>
<protein>
    <submittedName>
        <fullName evidence="8">Acyl-CoA dehydrogenase</fullName>
    </submittedName>
</protein>
<accession>A0A845BAC5</accession>
<dbReference type="InterPro" id="IPR037069">
    <property type="entry name" value="AcylCoA_DH/ox_N_sf"/>
</dbReference>
<dbReference type="GO" id="GO:0005737">
    <property type="term" value="C:cytoplasm"/>
    <property type="evidence" value="ECO:0007669"/>
    <property type="project" value="TreeGrafter"/>
</dbReference>
<evidence type="ECO:0000256" key="2">
    <source>
        <dbReference type="ARBA" id="ARBA00009347"/>
    </source>
</evidence>
<keyword evidence="9" id="KW-1185">Reference proteome</keyword>
<evidence type="ECO:0000313" key="9">
    <source>
        <dbReference type="Proteomes" id="UP000460715"/>
    </source>
</evidence>
<dbReference type="Proteomes" id="UP000460715">
    <property type="component" value="Unassembled WGS sequence"/>
</dbReference>
<dbReference type="Gene3D" id="2.40.110.10">
    <property type="entry name" value="Butyryl-CoA Dehydrogenase, subunit A, domain 2"/>
    <property type="match status" value="1"/>
</dbReference>
<comment type="cofactor">
    <cofactor evidence="1">
        <name>FAD</name>
        <dbReference type="ChEBI" id="CHEBI:57692"/>
    </cofactor>
</comment>
<name>A0A845BAC5_9PROT</name>
<organism evidence="8 9">
    <name type="scientific">Teichococcus coralli</name>
    <dbReference type="NCBI Taxonomy" id="2545983"/>
    <lineage>
        <taxon>Bacteria</taxon>
        <taxon>Pseudomonadati</taxon>
        <taxon>Pseudomonadota</taxon>
        <taxon>Alphaproteobacteria</taxon>
        <taxon>Acetobacterales</taxon>
        <taxon>Roseomonadaceae</taxon>
        <taxon>Roseomonas</taxon>
    </lineage>
</organism>
<proteinExistence type="inferred from homology"/>
<dbReference type="GO" id="GO:0003995">
    <property type="term" value="F:acyl-CoA dehydrogenase activity"/>
    <property type="evidence" value="ECO:0007669"/>
    <property type="project" value="TreeGrafter"/>
</dbReference>
<keyword evidence="5" id="KW-0560">Oxidoreductase</keyword>
<feature type="domain" description="Acyl-CoA dehydrogenase/oxidase C-terminal" evidence="6">
    <location>
        <begin position="294"/>
        <end position="404"/>
    </location>
</feature>
<evidence type="ECO:0000259" key="7">
    <source>
        <dbReference type="Pfam" id="PF02771"/>
    </source>
</evidence>
<dbReference type="InterPro" id="IPR013786">
    <property type="entry name" value="AcylCoA_DH/ox_N"/>
</dbReference>
<evidence type="ECO:0000256" key="4">
    <source>
        <dbReference type="ARBA" id="ARBA00022827"/>
    </source>
</evidence>
<evidence type="ECO:0000256" key="1">
    <source>
        <dbReference type="ARBA" id="ARBA00001974"/>
    </source>
</evidence>
<dbReference type="InterPro" id="IPR009100">
    <property type="entry name" value="AcylCoA_DH/oxidase_NM_dom_sf"/>
</dbReference>
<dbReference type="PANTHER" id="PTHR48083">
    <property type="entry name" value="MEDIUM-CHAIN SPECIFIC ACYL-COA DEHYDROGENASE, MITOCHONDRIAL-RELATED"/>
    <property type="match status" value="1"/>
</dbReference>
<dbReference type="InterPro" id="IPR046373">
    <property type="entry name" value="Acyl-CoA_Oxase/DH_mid-dom_sf"/>
</dbReference>
<dbReference type="Pfam" id="PF02771">
    <property type="entry name" value="Acyl-CoA_dh_N"/>
    <property type="match status" value="1"/>
</dbReference>
<dbReference type="EMBL" id="SNVJ01000004">
    <property type="protein sequence ID" value="MXP63036.1"/>
    <property type="molecule type" value="Genomic_DNA"/>
</dbReference>
<gene>
    <name evidence="8" type="ORF">E0493_06675</name>
</gene>
<dbReference type="Gene3D" id="1.20.140.10">
    <property type="entry name" value="Butyryl-CoA Dehydrogenase, subunit A, domain 3"/>
    <property type="match status" value="1"/>
</dbReference>
<reference evidence="8 9" key="1">
    <citation type="submission" date="2019-03" db="EMBL/GenBank/DDBJ databases">
        <title>Roseomonas sp. a novel Roseomonas species isolated from Sea whip Gorgonian.</title>
        <authorList>
            <person name="Li F."/>
            <person name="Pan X."/>
            <person name="Huang S."/>
            <person name="Li Z."/>
            <person name="Meng B."/>
        </authorList>
    </citation>
    <scope>NUCLEOTIDE SEQUENCE [LARGE SCALE GENOMIC DNA]</scope>
    <source>
        <strain evidence="8 9">M0104</strain>
    </source>
</reference>
<evidence type="ECO:0000259" key="6">
    <source>
        <dbReference type="Pfam" id="PF00441"/>
    </source>
</evidence>
<dbReference type="GO" id="GO:0050660">
    <property type="term" value="F:flavin adenine dinucleotide binding"/>
    <property type="evidence" value="ECO:0007669"/>
    <property type="project" value="InterPro"/>
</dbReference>
<keyword evidence="3" id="KW-0285">Flavoprotein</keyword>
<feature type="domain" description="Acyl-CoA dehydrogenase/oxidase N-terminal" evidence="7">
    <location>
        <begin position="90"/>
        <end position="173"/>
    </location>
</feature>
<dbReference type="OrthoDB" id="2986495at2"/>
<dbReference type="SUPFAM" id="SSF47203">
    <property type="entry name" value="Acyl-CoA dehydrogenase C-terminal domain-like"/>
    <property type="match status" value="1"/>
</dbReference>